<dbReference type="RefSeq" id="WP_093308091.1">
    <property type="nucleotide sequence ID" value="NZ_FNYH01000001.1"/>
</dbReference>
<comment type="similarity">
    <text evidence="1">Belongs to the universal stress protein A family.</text>
</comment>
<dbReference type="PANTHER" id="PTHR46268">
    <property type="entry name" value="STRESS RESPONSE PROTEIN NHAX"/>
    <property type="match status" value="1"/>
</dbReference>
<protein>
    <submittedName>
        <fullName evidence="3">Nucleotide-binding universal stress protein, UspA family</fullName>
    </submittedName>
</protein>
<accession>A0A1H6QG07</accession>
<sequence>MFKHILVPLDLDEPEFAALTLHAASVQAQDQQACLYLLSVLPGFGSPLVAGYFQRFDFDALIQEAQQKLQTLIEAHLPAPLQAKIKRQCVVEGTPHKEILAAAAKWPIDLIVMSSHNQDAMERFFLGSVAARTLERAHTSVLVIRH</sequence>
<dbReference type="CDD" id="cd00293">
    <property type="entry name" value="USP-like"/>
    <property type="match status" value="1"/>
</dbReference>
<reference evidence="4" key="1">
    <citation type="submission" date="2016-10" db="EMBL/GenBank/DDBJ databases">
        <authorList>
            <person name="Varghese N."/>
            <person name="Submissions S."/>
        </authorList>
    </citation>
    <scope>NUCLEOTIDE SEQUENCE [LARGE SCALE GENOMIC DNA]</scope>
    <source>
        <strain evidence="4">DSM 7165</strain>
    </source>
</reference>
<evidence type="ECO:0000256" key="1">
    <source>
        <dbReference type="ARBA" id="ARBA00008791"/>
    </source>
</evidence>
<dbReference type="STRING" id="64971.SAMN05421831_101221"/>
<dbReference type="Pfam" id="PF00582">
    <property type="entry name" value="Usp"/>
    <property type="match status" value="1"/>
</dbReference>
<dbReference type="SUPFAM" id="SSF52402">
    <property type="entry name" value="Adenine nucleotide alpha hydrolases-like"/>
    <property type="match status" value="1"/>
</dbReference>
<organism evidence="3 4">
    <name type="scientific">Allopseudospirillum japonicum</name>
    <dbReference type="NCBI Taxonomy" id="64971"/>
    <lineage>
        <taxon>Bacteria</taxon>
        <taxon>Pseudomonadati</taxon>
        <taxon>Pseudomonadota</taxon>
        <taxon>Gammaproteobacteria</taxon>
        <taxon>Oceanospirillales</taxon>
        <taxon>Oceanospirillaceae</taxon>
        <taxon>Allopseudospirillum</taxon>
    </lineage>
</organism>
<dbReference type="PRINTS" id="PR01438">
    <property type="entry name" value="UNVRSLSTRESS"/>
</dbReference>
<evidence type="ECO:0000259" key="2">
    <source>
        <dbReference type="Pfam" id="PF00582"/>
    </source>
</evidence>
<proteinExistence type="inferred from homology"/>
<keyword evidence="4" id="KW-1185">Reference proteome</keyword>
<gene>
    <name evidence="3" type="ORF">SAMN05421831_101221</name>
</gene>
<dbReference type="OrthoDB" id="9792500at2"/>
<dbReference type="InterPro" id="IPR006015">
    <property type="entry name" value="Universal_stress_UspA"/>
</dbReference>
<evidence type="ECO:0000313" key="3">
    <source>
        <dbReference type="EMBL" id="SEI39187.1"/>
    </source>
</evidence>
<dbReference type="InterPro" id="IPR006016">
    <property type="entry name" value="UspA"/>
</dbReference>
<dbReference type="Proteomes" id="UP000242999">
    <property type="component" value="Unassembled WGS sequence"/>
</dbReference>
<dbReference type="AlphaFoldDB" id="A0A1H6QG07"/>
<dbReference type="Gene3D" id="3.40.50.620">
    <property type="entry name" value="HUPs"/>
    <property type="match status" value="1"/>
</dbReference>
<name>A0A1H6QG07_9GAMM</name>
<dbReference type="PANTHER" id="PTHR46268:SF6">
    <property type="entry name" value="UNIVERSAL STRESS PROTEIN UP12"/>
    <property type="match status" value="1"/>
</dbReference>
<feature type="domain" description="UspA" evidence="2">
    <location>
        <begin position="1"/>
        <end position="145"/>
    </location>
</feature>
<evidence type="ECO:0000313" key="4">
    <source>
        <dbReference type="Proteomes" id="UP000242999"/>
    </source>
</evidence>
<dbReference type="InterPro" id="IPR014729">
    <property type="entry name" value="Rossmann-like_a/b/a_fold"/>
</dbReference>
<dbReference type="EMBL" id="FNYH01000001">
    <property type="protein sequence ID" value="SEI39187.1"/>
    <property type="molecule type" value="Genomic_DNA"/>
</dbReference>